<proteinExistence type="predicted"/>
<organism evidence="1">
    <name type="scientific">Rhizophora mucronata</name>
    <name type="common">Asiatic mangrove</name>
    <dbReference type="NCBI Taxonomy" id="61149"/>
    <lineage>
        <taxon>Eukaryota</taxon>
        <taxon>Viridiplantae</taxon>
        <taxon>Streptophyta</taxon>
        <taxon>Embryophyta</taxon>
        <taxon>Tracheophyta</taxon>
        <taxon>Spermatophyta</taxon>
        <taxon>Magnoliopsida</taxon>
        <taxon>eudicotyledons</taxon>
        <taxon>Gunneridae</taxon>
        <taxon>Pentapetalae</taxon>
        <taxon>rosids</taxon>
        <taxon>fabids</taxon>
        <taxon>Malpighiales</taxon>
        <taxon>Rhizophoraceae</taxon>
        <taxon>Rhizophora</taxon>
    </lineage>
</organism>
<evidence type="ECO:0000313" key="1">
    <source>
        <dbReference type="EMBL" id="MBX59823.1"/>
    </source>
</evidence>
<accession>A0A2P2PYU7</accession>
<dbReference type="EMBL" id="GGEC01079339">
    <property type="protein sequence ID" value="MBX59823.1"/>
    <property type="molecule type" value="Transcribed_RNA"/>
</dbReference>
<sequence>MAIWALGLNFQLLGI</sequence>
<protein>
    <submittedName>
        <fullName evidence="1">Uncharacterized protein</fullName>
    </submittedName>
</protein>
<reference evidence="1" key="1">
    <citation type="submission" date="2018-02" db="EMBL/GenBank/DDBJ databases">
        <title>Rhizophora mucronata_Transcriptome.</title>
        <authorList>
            <person name="Meera S.P."/>
            <person name="Sreeshan A."/>
            <person name="Augustine A."/>
        </authorList>
    </citation>
    <scope>NUCLEOTIDE SEQUENCE</scope>
    <source>
        <tissue evidence="1">Leaf</tissue>
    </source>
</reference>
<name>A0A2P2PYU7_RHIMU</name>